<evidence type="ECO:0000256" key="1">
    <source>
        <dbReference type="SAM" id="Coils"/>
    </source>
</evidence>
<dbReference type="EMBL" id="FNRM01000007">
    <property type="protein sequence ID" value="SEA84109.1"/>
    <property type="molecule type" value="Genomic_DNA"/>
</dbReference>
<dbReference type="InterPro" id="IPR007470">
    <property type="entry name" value="HemX"/>
</dbReference>
<dbReference type="STRING" id="152573.SAMN04488051_10716"/>
<dbReference type="AlphaFoldDB" id="A0A1H4EGZ2"/>
<feature type="compositionally biased region" description="Polar residues" evidence="2">
    <location>
        <begin position="1"/>
        <end position="20"/>
    </location>
</feature>
<evidence type="ECO:0000313" key="5">
    <source>
        <dbReference type="Proteomes" id="UP000198773"/>
    </source>
</evidence>
<proteinExistence type="predicted"/>
<keyword evidence="4" id="KW-0808">Transferase</keyword>
<accession>A0A1H4EGZ2</accession>
<name>A0A1H4EGZ2_ALKAM</name>
<dbReference type="PANTHER" id="PTHR38043:SF1">
    <property type="entry name" value="PROTEIN HEMX"/>
    <property type="match status" value="1"/>
</dbReference>
<protein>
    <submittedName>
        <fullName evidence="4">Uroporphyrin-3 C-methyltransferase</fullName>
    </submittedName>
</protein>
<dbReference type="Proteomes" id="UP000198773">
    <property type="component" value="Unassembled WGS sequence"/>
</dbReference>
<dbReference type="RefSeq" id="WP_171907624.1">
    <property type="nucleotide sequence ID" value="NZ_FNRM01000007.1"/>
</dbReference>
<dbReference type="Pfam" id="PF04375">
    <property type="entry name" value="HemX"/>
    <property type="match status" value="1"/>
</dbReference>
<dbReference type="GO" id="GO:0008168">
    <property type="term" value="F:methyltransferase activity"/>
    <property type="evidence" value="ECO:0007669"/>
    <property type="project" value="UniProtKB-KW"/>
</dbReference>
<sequence length="390" mass="45173">MSSEPSKASEQPSAPTAETEQSGDEMRYLSEADLQQPVVRTGRGIAWLTLLYSLLLTGALVAVGYWLYPQWQQLNEGQQRQQQALERQLDEERSGLQRSQQQLRDEQQRQLEQWQQQQRQQQDELRRQLQQQQTQFQQQLRFIEQRLEQQQGAAPSIWLLAEVDYLLRMASQKIWLELDVATSLQLLKSADSRLARLGEPALLSVREAIRQDEQALSRLRIPDPAETQLTIRSLRELARELPFKDQQQTLQGQSEPTDAGWRERGLRLWRQGLQQLVQVRRSVAEDNFSLSREQQFLLRQRLQQQLVQAELAAMQQQSALFQASLREAADLVQRYFEASDAGTQQLSARLVELARLELHPGYIAPLQSLEALQRYQRTIQLLGEDAGDEL</sequence>
<feature type="coiled-coil region" evidence="1">
    <location>
        <begin position="75"/>
        <end position="146"/>
    </location>
</feature>
<dbReference type="PANTHER" id="PTHR38043">
    <property type="entry name" value="PROTEIN HEMX"/>
    <property type="match status" value="1"/>
</dbReference>
<evidence type="ECO:0000313" key="4">
    <source>
        <dbReference type="EMBL" id="SEA84109.1"/>
    </source>
</evidence>
<reference evidence="4 5" key="1">
    <citation type="submission" date="2016-10" db="EMBL/GenBank/DDBJ databases">
        <authorList>
            <person name="de Groot N.N."/>
        </authorList>
    </citation>
    <scope>NUCLEOTIDE SEQUENCE [LARGE SCALE GENOMIC DNA]</scope>
    <source>
        <strain evidence="4 5">CGMCC 1.3430</strain>
    </source>
</reference>
<evidence type="ECO:0000256" key="3">
    <source>
        <dbReference type="SAM" id="Phobius"/>
    </source>
</evidence>
<feature type="transmembrane region" description="Helical" evidence="3">
    <location>
        <begin position="45"/>
        <end position="68"/>
    </location>
</feature>
<keyword evidence="1" id="KW-0175">Coiled coil</keyword>
<keyword evidence="3" id="KW-0812">Transmembrane</keyword>
<keyword evidence="3" id="KW-1133">Transmembrane helix</keyword>
<dbReference type="GO" id="GO:0032259">
    <property type="term" value="P:methylation"/>
    <property type="evidence" value="ECO:0007669"/>
    <property type="project" value="UniProtKB-KW"/>
</dbReference>
<keyword evidence="5" id="KW-1185">Reference proteome</keyword>
<keyword evidence="4" id="KW-0489">Methyltransferase</keyword>
<gene>
    <name evidence="4" type="ORF">SAMN04488051_10716</name>
</gene>
<evidence type="ECO:0000256" key="2">
    <source>
        <dbReference type="SAM" id="MobiDB-lite"/>
    </source>
</evidence>
<organism evidence="4 5">
    <name type="scientific">Alkalimonas amylolytica</name>
    <dbReference type="NCBI Taxonomy" id="152573"/>
    <lineage>
        <taxon>Bacteria</taxon>
        <taxon>Pseudomonadati</taxon>
        <taxon>Pseudomonadota</taxon>
        <taxon>Gammaproteobacteria</taxon>
        <taxon>Alkalimonas</taxon>
    </lineage>
</organism>
<feature type="region of interest" description="Disordered" evidence="2">
    <location>
        <begin position="1"/>
        <end position="25"/>
    </location>
</feature>
<keyword evidence="3" id="KW-0472">Membrane</keyword>